<proteinExistence type="predicted"/>
<accession>A0A2T3J2K0</accession>
<gene>
    <name evidence="2" type="ORF">C9I99_00225</name>
</gene>
<keyword evidence="3" id="KW-1185">Reference proteome</keyword>
<comment type="caution">
    <text evidence="2">The sequence shown here is derived from an EMBL/GenBank/DDBJ whole genome shotgun (WGS) entry which is preliminary data.</text>
</comment>
<dbReference type="OrthoDB" id="9778090at2"/>
<organism evidence="2 3">
    <name type="scientific">Photobacterium lutimaris</name>
    <dbReference type="NCBI Taxonomy" id="388278"/>
    <lineage>
        <taxon>Bacteria</taxon>
        <taxon>Pseudomonadati</taxon>
        <taxon>Pseudomonadota</taxon>
        <taxon>Gammaproteobacteria</taxon>
        <taxon>Vibrionales</taxon>
        <taxon>Vibrionaceae</taxon>
        <taxon>Photobacterium</taxon>
    </lineage>
</organism>
<dbReference type="Pfam" id="PF18953">
    <property type="entry name" value="SAP_new25"/>
    <property type="match status" value="1"/>
</dbReference>
<name>A0A2T3J2K0_9GAMM</name>
<feature type="domain" description="DUF6434" evidence="1">
    <location>
        <begin position="77"/>
        <end position="138"/>
    </location>
</feature>
<evidence type="ECO:0000313" key="2">
    <source>
        <dbReference type="EMBL" id="PSU35486.1"/>
    </source>
</evidence>
<protein>
    <submittedName>
        <fullName evidence="2">Cytoplasmic protein</fullName>
    </submittedName>
</protein>
<evidence type="ECO:0000259" key="1">
    <source>
        <dbReference type="Pfam" id="PF20026"/>
    </source>
</evidence>
<dbReference type="Pfam" id="PF20026">
    <property type="entry name" value="DUF6434"/>
    <property type="match status" value="1"/>
</dbReference>
<dbReference type="EMBL" id="PYMH01000001">
    <property type="protein sequence ID" value="PSU35486.1"/>
    <property type="molecule type" value="Genomic_DNA"/>
</dbReference>
<dbReference type="Proteomes" id="UP000241222">
    <property type="component" value="Unassembled WGS sequence"/>
</dbReference>
<dbReference type="RefSeq" id="WP_107346842.1">
    <property type="nucleotide sequence ID" value="NZ_PYMH01000001.1"/>
</dbReference>
<sequence>MSANYQKPALDNRISVEDFQQHYWLKKELAKFCVENNLGTSGLKMEMETRIITFLKTGERVAVKPGKIHSRNEPIVNYHKGPFSRATPITSTLKRTRVVREFFIQEIGTKFHFTIRLNKYLRENIGKTFGDAIEDWLKEDHLKNQPGYKSAIVPQCQYNQYIRDYMAEKPESSFKEAVESWNSIRDQKGDHKFRTTVK</sequence>
<dbReference type="InterPro" id="IPR045492">
    <property type="entry name" value="DUF6434"/>
</dbReference>
<dbReference type="AlphaFoldDB" id="A0A2T3J2K0"/>
<evidence type="ECO:0000313" key="3">
    <source>
        <dbReference type="Proteomes" id="UP000241222"/>
    </source>
</evidence>
<reference evidence="2 3" key="1">
    <citation type="submission" date="2018-03" db="EMBL/GenBank/DDBJ databases">
        <title>Whole genome sequencing of Histamine producing bacteria.</title>
        <authorList>
            <person name="Butler K."/>
        </authorList>
    </citation>
    <scope>NUCLEOTIDE SEQUENCE [LARGE SCALE GENOMIC DNA]</scope>
    <source>
        <strain evidence="2 3">JCM 13586</strain>
    </source>
</reference>